<dbReference type="Pfam" id="PF08892">
    <property type="entry name" value="YqcI_YcgG"/>
    <property type="match status" value="1"/>
</dbReference>
<dbReference type="EMBL" id="MUYV01000011">
    <property type="protein sequence ID" value="OOS24085.1"/>
    <property type="molecule type" value="Genomic_DNA"/>
</dbReference>
<keyword evidence="2" id="KW-1185">Reference proteome</keyword>
<accession>A0A1T0CP24</accession>
<dbReference type="RefSeq" id="WP_078318400.1">
    <property type="nucleotide sequence ID" value="NZ_MUYV01000011.1"/>
</dbReference>
<dbReference type="Proteomes" id="UP000190683">
    <property type="component" value="Unassembled WGS sequence"/>
</dbReference>
<evidence type="ECO:0000313" key="2">
    <source>
        <dbReference type="Proteomes" id="UP000190683"/>
    </source>
</evidence>
<proteinExistence type="predicted"/>
<dbReference type="PANTHER" id="PTHR40045:SF1">
    <property type="entry name" value="YQCI_YCGG FAMILY PROTEIN"/>
    <property type="match status" value="1"/>
</dbReference>
<organism evidence="1 2">
    <name type="scientific">Moraxella porci DSM 25326</name>
    <dbReference type="NCBI Taxonomy" id="573983"/>
    <lineage>
        <taxon>Bacteria</taxon>
        <taxon>Pseudomonadati</taxon>
        <taxon>Pseudomonadota</taxon>
        <taxon>Gammaproteobacteria</taxon>
        <taxon>Moraxellales</taxon>
        <taxon>Moraxellaceae</taxon>
        <taxon>Moraxella</taxon>
    </lineage>
</organism>
<sequence length="242" mass="28250">MNFRFIKTAEYMSKGELDIFQSTLNIIKQEGFPCIFAQRVANNMSAFAIFVSDINQYNEFLNGVTEYTEFIKQNDPLVRILNPLIVFIDDNSSSLKEQHDKAWFLIQTLIDNNPSEVPINYHDTTNPQWCLLFNDIQLFVNISASEHSLLKSRNIGKGIHLIINPREIFDVVAPYNKPKGLKIRNKIRERIVSFNKQPLPAELGFYGDENNFEWRQYQLYEFGGKDNTKCPLNFKKYTANYK</sequence>
<dbReference type="AlphaFoldDB" id="A0A1T0CP24"/>
<dbReference type="InterPro" id="IPR014988">
    <property type="entry name" value="Uncharacterised_YqcI/YcgG"/>
</dbReference>
<evidence type="ECO:0000313" key="1">
    <source>
        <dbReference type="EMBL" id="OOS24085.1"/>
    </source>
</evidence>
<protein>
    <recommendedName>
        <fullName evidence="3">YqcI/YcgG family protein</fullName>
    </recommendedName>
</protein>
<name>A0A1T0CP24_9GAMM</name>
<dbReference type="PANTHER" id="PTHR40045">
    <property type="entry name" value="YCGG FAMILY PROTEIN"/>
    <property type="match status" value="1"/>
</dbReference>
<gene>
    <name evidence="1" type="ORF">B0681_09055</name>
</gene>
<comment type="caution">
    <text evidence="1">The sequence shown here is derived from an EMBL/GenBank/DDBJ whole genome shotgun (WGS) entry which is preliminary data.</text>
</comment>
<reference evidence="1 2" key="1">
    <citation type="submission" date="2017-02" db="EMBL/GenBank/DDBJ databases">
        <title>Draft genome sequence of Moraxella porci CCUG 54912T type strain.</title>
        <authorList>
            <person name="Salva-Serra F."/>
            <person name="Engstrom-Jakobsson H."/>
            <person name="Thorell K."/>
            <person name="Jaen-Luchoro D."/>
            <person name="Gonzales-Siles L."/>
            <person name="Karlsson R."/>
            <person name="Yazdan S."/>
            <person name="Boulund F."/>
            <person name="Johnning A."/>
            <person name="Engstrand L."/>
            <person name="Kristiansson E."/>
            <person name="Moore E."/>
        </authorList>
    </citation>
    <scope>NUCLEOTIDE SEQUENCE [LARGE SCALE GENOMIC DNA]</scope>
    <source>
        <strain evidence="1 2">CCUG 54912</strain>
    </source>
</reference>
<evidence type="ECO:0008006" key="3">
    <source>
        <dbReference type="Google" id="ProtNLM"/>
    </source>
</evidence>
<dbReference type="STRING" id="573983.B0681_09055"/>